<accession>A0AAE3ZYC3</accession>
<dbReference type="InterPro" id="IPR013022">
    <property type="entry name" value="Xyl_isomerase-like_TIM-brl"/>
</dbReference>
<evidence type="ECO:0000313" key="2">
    <source>
        <dbReference type="EMBL" id="MDR7328263.1"/>
    </source>
</evidence>
<dbReference type="Gene3D" id="3.20.20.150">
    <property type="entry name" value="Divalent-metal-dependent TIM barrel enzymes"/>
    <property type="match status" value="1"/>
</dbReference>
<name>A0AAE3ZYC3_9ACTN</name>
<dbReference type="SUPFAM" id="SSF51658">
    <property type="entry name" value="Xylose isomerase-like"/>
    <property type="match status" value="1"/>
</dbReference>
<sequence length="385" mass="41564">MRLRHPDGSTVHLGYCTNVHPAEDLPGIVAQFDTYAVPVRERLGVPVLGLGLWLAAPVAAGLAADRAAVHRLRAELTARGLEVVTLNGFPYEAFQAPVVKHAVYHPDWSAPERLRYTLDLAEVLAQLLPEDARRGSISTLPLAWRTPWDAGTRQRCRTALGALAGGLAALERRSGRTVRVAFEPEPGCVIESTTQAADLLGTVDTERLGVCLDLAHLACAWEEPRDALRRLDAAGVPVVKVQVSAALESTDPRADAEVLRGYVEPRFLHQTRARHGLATDDLDEALSTPDGGPWRVHYHVPLHAEPIPPLRATTGVLSEALTELVGGPAARCDHLDVETYTWGVLPPARRPSTPDELAGGIAAELAYARELLTTLGLTHTVEATR</sequence>
<reference evidence="2 3" key="1">
    <citation type="submission" date="2023-07" db="EMBL/GenBank/DDBJ databases">
        <title>Sequencing the genomes of 1000 actinobacteria strains.</title>
        <authorList>
            <person name="Klenk H.-P."/>
        </authorList>
    </citation>
    <scope>NUCLEOTIDE SEQUENCE [LARGE SCALE GENOMIC DNA]</scope>
    <source>
        <strain evidence="2 3">DSM 44711</strain>
    </source>
</reference>
<dbReference type="InterPro" id="IPR036237">
    <property type="entry name" value="Xyl_isomerase-like_sf"/>
</dbReference>
<dbReference type="NCBIfam" id="NF035939">
    <property type="entry name" value="TIM_EboE"/>
    <property type="match status" value="1"/>
</dbReference>
<evidence type="ECO:0000313" key="3">
    <source>
        <dbReference type="Proteomes" id="UP001183629"/>
    </source>
</evidence>
<dbReference type="AlphaFoldDB" id="A0AAE3ZYC3"/>
<keyword evidence="2" id="KW-0413">Isomerase</keyword>
<dbReference type="RefSeq" id="WP_310429311.1">
    <property type="nucleotide sequence ID" value="NZ_JAVDYC010000001.1"/>
</dbReference>
<feature type="domain" description="Xylose isomerase-like TIM barrel" evidence="1">
    <location>
        <begin position="64"/>
        <end position="253"/>
    </location>
</feature>
<protein>
    <submittedName>
        <fullName evidence="2">Sugar phosphate isomerase/epimerase</fullName>
    </submittedName>
</protein>
<keyword evidence="3" id="KW-1185">Reference proteome</keyword>
<dbReference type="GO" id="GO:0016853">
    <property type="term" value="F:isomerase activity"/>
    <property type="evidence" value="ECO:0007669"/>
    <property type="project" value="UniProtKB-KW"/>
</dbReference>
<dbReference type="Pfam" id="PF01261">
    <property type="entry name" value="AP_endonuc_2"/>
    <property type="match status" value="1"/>
</dbReference>
<dbReference type="Proteomes" id="UP001183629">
    <property type="component" value="Unassembled WGS sequence"/>
</dbReference>
<organism evidence="2 3">
    <name type="scientific">Catenuloplanes niger</name>
    <dbReference type="NCBI Taxonomy" id="587534"/>
    <lineage>
        <taxon>Bacteria</taxon>
        <taxon>Bacillati</taxon>
        <taxon>Actinomycetota</taxon>
        <taxon>Actinomycetes</taxon>
        <taxon>Micromonosporales</taxon>
        <taxon>Micromonosporaceae</taxon>
        <taxon>Catenuloplanes</taxon>
    </lineage>
</organism>
<evidence type="ECO:0000259" key="1">
    <source>
        <dbReference type="Pfam" id="PF01261"/>
    </source>
</evidence>
<comment type="caution">
    <text evidence="2">The sequence shown here is derived from an EMBL/GenBank/DDBJ whole genome shotgun (WGS) entry which is preliminary data.</text>
</comment>
<dbReference type="EMBL" id="JAVDYC010000001">
    <property type="protein sequence ID" value="MDR7328263.1"/>
    <property type="molecule type" value="Genomic_DNA"/>
</dbReference>
<gene>
    <name evidence="2" type="ORF">J2S44_008513</name>
</gene>
<proteinExistence type="predicted"/>